<keyword evidence="2" id="KW-0597">Phosphoprotein</keyword>
<evidence type="ECO:0000256" key="4">
    <source>
        <dbReference type="ARBA" id="ARBA00022643"/>
    </source>
</evidence>
<dbReference type="SMART" id="SM00900">
    <property type="entry name" value="FMN_bind"/>
    <property type="match status" value="1"/>
</dbReference>
<feature type="domain" description="FMN-binding" evidence="6">
    <location>
        <begin position="98"/>
        <end position="189"/>
    </location>
</feature>
<dbReference type="AlphaFoldDB" id="A0A644V3J0"/>
<protein>
    <submittedName>
        <fullName evidence="7">Electron transport complex subunit RnfG</fullName>
    </submittedName>
</protein>
<dbReference type="GO" id="GO:0022900">
    <property type="term" value="P:electron transport chain"/>
    <property type="evidence" value="ECO:0007669"/>
    <property type="project" value="InterPro"/>
</dbReference>
<dbReference type="InterPro" id="IPR010209">
    <property type="entry name" value="Ion_transpt_RnfG/RsxG"/>
</dbReference>
<proteinExistence type="inferred from homology"/>
<evidence type="ECO:0000256" key="1">
    <source>
        <dbReference type="ARBA" id="ARBA00022448"/>
    </source>
</evidence>
<keyword evidence="5" id="KW-0249">Electron transport</keyword>
<keyword evidence="4" id="KW-0288">FMN</keyword>
<dbReference type="HAMAP" id="MF_00479">
    <property type="entry name" value="RsxG_RnfG"/>
    <property type="match status" value="1"/>
</dbReference>
<evidence type="ECO:0000313" key="7">
    <source>
        <dbReference type="EMBL" id="MPL85834.1"/>
    </source>
</evidence>
<dbReference type="GO" id="GO:0010181">
    <property type="term" value="F:FMN binding"/>
    <property type="evidence" value="ECO:0007669"/>
    <property type="project" value="InterPro"/>
</dbReference>
<comment type="caution">
    <text evidence="7">The sequence shown here is derived from an EMBL/GenBank/DDBJ whole genome shotgun (WGS) entry which is preliminary data.</text>
</comment>
<dbReference type="GO" id="GO:0005886">
    <property type="term" value="C:plasma membrane"/>
    <property type="evidence" value="ECO:0007669"/>
    <property type="project" value="InterPro"/>
</dbReference>
<dbReference type="InterPro" id="IPR007329">
    <property type="entry name" value="FMN-bd"/>
</dbReference>
<reference evidence="7" key="1">
    <citation type="submission" date="2019-08" db="EMBL/GenBank/DDBJ databases">
        <authorList>
            <person name="Kucharzyk K."/>
            <person name="Murdoch R.W."/>
            <person name="Higgins S."/>
            <person name="Loffler F."/>
        </authorList>
    </citation>
    <scope>NUCLEOTIDE SEQUENCE</scope>
</reference>
<gene>
    <name evidence="7" type="primary">rnfG_3</name>
    <name evidence="7" type="ORF">SDC9_31808</name>
</gene>
<evidence type="ECO:0000256" key="2">
    <source>
        <dbReference type="ARBA" id="ARBA00022553"/>
    </source>
</evidence>
<keyword evidence="1" id="KW-0813">Transport</keyword>
<evidence type="ECO:0000259" key="6">
    <source>
        <dbReference type="SMART" id="SM00900"/>
    </source>
</evidence>
<dbReference type="Gene3D" id="3.90.1010.20">
    <property type="match status" value="1"/>
</dbReference>
<dbReference type="PANTHER" id="PTHR36118:SF1">
    <property type="entry name" value="ION-TRANSLOCATING OXIDOREDUCTASE COMPLEX SUBUNIT G"/>
    <property type="match status" value="1"/>
</dbReference>
<sequence>MAKLDSSLKNMVLSLSLISFVASAVLAVGFSLTKEPIIKAQQKKQQDAIHAVMPIKDAKIGEKVEIKLDGKPDAFIIYPALKDGEFAGAAIQTYSYEGYAGKIEVMVGLDKDGTISNYTVLAASETPGLGSKISEWFKTTKGNQDIRGKNPGKDNFIVKKDGGDFDAITASTISSRAFLSSIRSAFEAFKKYKEQK</sequence>
<keyword evidence="3" id="KW-0285">Flavoprotein</keyword>
<evidence type="ECO:0000256" key="3">
    <source>
        <dbReference type="ARBA" id="ARBA00022630"/>
    </source>
</evidence>
<dbReference type="EMBL" id="VSSQ01000212">
    <property type="protein sequence ID" value="MPL85834.1"/>
    <property type="molecule type" value="Genomic_DNA"/>
</dbReference>
<name>A0A644V3J0_9ZZZZ</name>
<accession>A0A644V3J0</accession>
<dbReference type="NCBIfam" id="TIGR01947">
    <property type="entry name" value="rnfG"/>
    <property type="match status" value="1"/>
</dbReference>
<dbReference type="PIRSF" id="PIRSF006091">
    <property type="entry name" value="E_trnsport_RnfG"/>
    <property type="match status" value="1"/>
</dbReference>
<organism evidence="7">
    <name type="scientific">bioreactor metagenome</name>
    <dbReference type="NCBI Taxonomy" id="1076179"/>
    <lineage>
        <taxon>unclassified sequences</taxon>
        <taxon>metagenomes</taxon>
        <taxon>ecological metagenomes</taxon>
    </lineage>
</organism>
<evidence type="ECO:0000256" key="5">
    <source>
        <dbReference type="ARBA" id="ARBA00022982"/>
    </source>
</evidence>
<dbReference type="GO" id="GO:0009055">
    <property type="term" value="F:electron transfer activity"/>
    <property type="evidence" value="ECO:0007669"/>
    <property type="project" value="InterPro"/>
</dbReference>
<dbReference type="Pfam" id="PF04205">
    <property type="entry name" value="FMN_bind"/>
    <property type="match status" value="1"/>
</dbReference>
<dbReference type="PANTHER" id="PTHR36118">
    <property type="entry name" value="ION-TRANSLOCATING OXIDOREDUCTASE COMPLEX SUBUNIT G"/>
    <property type="match status" value="1"/>
</dbReference>